<dbReference type="Proteomes" id="UP001500213">
    <property type="component" value="Unassembled WGS sequence"/>
</dbReference>
<evidence type="ECO:0000313" key="1">
    <source>
        <dbReference type="EMBL" id="GAA4191844.1"/>
    </source>
</evidence>
<gene>
    <name evidence="1" type="ORF">GCM10022288_23270</name>
</gene>
<dbReference type="Pfam" id="PF10012">
    <property type="entry name" value="DUF2255"/>
    <property type="match status" value="1"/>
</dbReference>
<evidence type="ECO:0008006" key="3">
    <source>
        <dbReference type="Google" id="ProtNLM"/>
    </source>
</evidence>
<protein>
    <recommendedName>
        <fullName evidence="3">DUF2255 family protein</fullName>
    </recommendedName>
</protein>
<accession>A0ABP8AW37</accession>
<sequence>MTALRNWTERELAQISASAELTIAVPRRDGGWRAAVPIWVVTAGGSVYVRTWRRRETGWYGGALRSGEARVTVPGLEVHVSVTDVSGDPAVRAAVDDAYRRKYGGGSGSDTVSGTVTDDAARTTLRLSPRA</sequence>
<organism evidence="1 2">
    <name type="scientific">Gryllotalpicola kribbensis</name>
    <dbReference type="NCBI Taxonomy" id="993084"/>
    <lineage>
        <taxon>Bacteria</taxon>
        <taxon>Bacillati</taxon>
        <taxon>Actinomycetota</taxon>
        <taxon>Actinomycetes</taxon>
        <taxon>Micrococcales</taxon>
        <taxon>Microbacteriaceae</taxon>
        <taxon>Gryllotalpicola</taxon>
    </lineage>
</organism>
<comment type="caution">
    <text evidence="1">The sequence shown here is derived from an EMBL/GenBank/DDBJ whole genome shotgun (WGS) entry which is preliminary data.</text>
</comment>
<proteinExistence type="predicted"/>
<dbReference type="RefSeq" id="WP_344777039.1">
    <property type="nucleotide sequence ID" value="NZ_BAABBX010000015.1"/>
</dbReference>
<reference evidence="2" key="1">
    <citation type="journal article" date="2019" name="Int. J. Syst. Evol. Microbiol.">
        <title>The Global Catalogue of Microorganisms (GCM) 10K type strain sequencing project: providing services to taxonomists for standard genome sequencing and annotation.</title>
        <authorList>
            <consortium name="The Broad Institute Genomics Platform"/>
            <consortium name="The Broad Institute Genome Sequencing Center for Infectious Disease"/>
            <person name="Wu L."/>
            <person name="Ma J."/>
        </authorList>
    </citation>
    <scope>NUCLEOTIDE SEQUENCE [LARGE SCALE GENOMIC DNA]</scope>
    <source>
        <strain evidence="2">JCM 17593</strain>
    </source>
</reference>
<keyword evidence="2" id="KW-1185">Reference proteome</keyword>
<dbReference type="InterPro" id="IPR016888">
    <property type="entry name" value="UCP028498"/>
</dbReference>
<name>A0ABP8AW37_9MICO</name>
<dbReference type="EMBL" id="BAABBX010000015">
    <property type="protein sequence ID" value="GAA4191844.1"/>
    <property type="molecule type" value="Genomic_DNA"/>
</dbReference>
<evidence type="ECO:0000313" key="2">
    <source>
        <dbReference type="Proteomes" id="UP001500213"/>
    </source>
</evidence>